<dbReference type="RefSeq" id="WP_289216378.1">
    <property type="nucleotide sequence ID" value="NZ_JAPVRC010000006.1"/>
</dbReference>
<accession>A0ABW2K3C5</accession>
<keyword evidence="1" id="KW-1133">Transmembrane helix</keyword>
<keyword evidence="1" id="KW-0812">Transmembrane</keyword>
<evidence type="ECO:0000313" key="3">
    <source>
        <dbReference type="Proteomes" id="UP001596494"/>
    </source>
</evidence>
<reference evidence="3" key="1">
    <citation type="journal article" date="2019" name="Int. J. Syst. Evol. Microbiol.">
        <title>The Global Catalogue of Microorganisms (GCM) 10K type strain sequencing project: providing services to taxonomists for standard genome sequencing and annotation.</title>
        <authorList>
            <consortium name="The Broad Institute Genomics Platform"/>
            <consortium name="The Broad Institute Genome Sequencing Center for Infectious Disease"/>
            <person name="Wu L."/>
            <person name="Ma J."/>
        </authorList>
    </citation>
    <scope>NUCLEOTIDE SEQUENCE [LARGE SCALE GENOMIC DNA]</scope>
    <source>
        <strain evidence="3">CCUG 73951</strain>
    </source>
</reference>
<comment type="caution">
    <text evidence="2">The sequence shown here is derived from an EMBL/GenBank/DDBJ whole genome shotgun (WGS) entry which is preliminary data.</text>
</comment>
<evidence type="ECO:0000256" key="1">
    <source>
        <dbReference type="SAM" id="Phobius"/>
    </source>
</evidence>
<name>A0ABW2K3C5_9BACI</name>
<proteinExistence type="predicted"/>
<protein>
    <submittedName>
        <fullName evidence="2">Uncharacterized protein</fullName>
    </submittedName>
</protein>
<dbReference type="EMBL" id="JBHTBY010000008">
    <property type="protein sequence ID" value="MFC7321266.1"/>
    <property type="molecule type" value="Genomic_DNA"/>
</dbReference>
<feature type="transmembrane region" description="Helical" evidence="1">
    <location>
        <begin position="12"/>
        <end position="35"/>
    </location>
</feature>
<keyword evidence="3" id="KW-1185">Reference proteome</keyword>
<dbReference type="Proteomes" id="UP001596494">
    <property type="component" value="Unassembled WGS sequence"/>
</dbReference>
<organism evidence="2 3">
    <name type="scientific">Halobacillus campisalis</name>
    <dbReference type="NCBI Taxonomy" id="435909"/>
    <lineage>
        <taxon>Bacteria</taxon>
        <taxon>Bacillati</taxon>
        <taxon>Bacillota</taxon>
        <taxon>Bacilli</taxon>
        <taxon>Bacillales</taxon>
        <taxon>Bacillaceae</taxon>
        <taxon>Halobacillus</taxon>
    </lineage>
</organism>
<evidence type="ECO:0000313" key="2">
    <source>
        <dbReference type="EMBL" id="MFC7321266.1"/>
    </source>
</evidence>
<keyword evidence="1" id="KW-0472">Membrane</keyword>
<gene>
    <name evidence="2" type="ORF">ACFQMN_10270</name>
</gene>
<sequence>MFGNVDSGSMNYIVVHLIYLSTCTVVAGMIVAAVLRGLKLPTAVSGFIASLLSLVVAYLYYQTFF</sequence>
<feature type="transmembrane region" description="Helical" evidence="1">
    <location>
        <begin position="42"/>
        <end position="61"/>
    </location>
</feature>